<gene>
    <name evidence="1" type="ORF">CEXT_190451</name>
</gene>
<evidence type="ECO:0000313" key="1">
    <source>
        <dbReference type="EMBL" id="GIY64470.1"/>
    </source>
</evidence>
<protein>
    <submittedName>
        <fullName evidence="1">Uncharacterized protein</fullName>
    </submittedName>
</protein>
<comment type="caution">
    <text evidence="1">The sequence shown here is derived from an EMBL/GenBank/DDBJ whole genome shotgun (WGS) entry which is preliminary data.</text>
</comment>
<name>A0AAV4V4J2_CAEEX</name>
<reference evidence="1 2" key="1">
    <citation type="submission" date="2021-06" db="EMBL/GenBank/DDBJ databases">
        <title>Caerostris extrusa draft genome.</title>
        <authorList>
            <person name="Kono N."/>
            <person name="Arakawa K."/>
        </authorList>
    </citation>
    <scope>NUCLEOTIDE SEQUENCE [LARGE SCALE GENOMIC DNA]</scope>
</reference>
<accession>A0AAV4V4J2</accession>
<dbReference type="EMBL" id="BPLR01013881">
    <property type="protein sequence ID" value="GIY64470.1"/>
    <property type="molecule type" value="Genomic_DNA"/>
</dbReference>
<dbReference type="AlphaFoldDB" id="A0AAV4V4J2"/>
<proteinExistence type="predicted"/>
<organism evidence="1 2">
    <name type="scientific">Caerostris extrusa</name>
    <name type="common">Bark spider</name>
    <name type="synonym">Caerostris bankana</name>
    <dbReference type="NCBI Taxonomy" id="172846"/>
    <lineage>
        <taxon>Eukaryota</taxon>
        <taxon>Metazoa</taxon>
        <taxon>Ecdysozoa</taxon>
        <taxon>Arthropoda</taxon>
        <taxon>Chelicerata</taxon>
        <taxon>Arachnida</taxon>
        <taxon>Araneae</taxon>
        <taxon>Araneomorphae</taxon>
        <taxon>Entelegynae</taxon>
        <taxon>Araneoidea</taxon>
        <taxon>Araneidae</taxon>
        <taxon>Caerostris</taxon>
    </lineage>
</organism>
<keyword evidence="2" id="KW-1185">Reference proteome</keyword>
<evidence type="ECO:0000313" key="2">
    <source>
        <dbReference type="Proteomes" id="UP001054945"/>
    </source>
</evidence>
<dbReference type="Proteomes" id="UP001054945">
    <property type="component" value="Unassembled WGS sequence"/>
</dbReference>
<sequence length="92" mass="10197">MELEVGIPFSKPACSSSMTCAGSRKTFSLLGSIPSNVFANTEVKEICLYESKSSISLSFFIKRELNVPKGFKFEGTSSWGLKKDPKNLFEDF</sequence>